<name>A0A319DCR6_9EURO</name>
<feature type="compositionally biased region" description="Basic and acidic residues" evidence="1">
    <location>
        <begin position="14"/>
        <end position="33"/>
    </location>
</feature>
<reference evidence="2 3" key="1">
    <citation type="submission" date="2018-02" db="EMBL/GenBank/DDBJ databases">
        <title>The genomes of Aspergillus section Nigri reveals drivers in fungal speciation.</title>
        <authorList>
            <consortium name="DOE Joint Genome Institute"/>
            <person name="Vesth T.C."/>
            <person name="Nybo J."/>
            <person name="Theobald S."/>
            <person name="Brandl J."/>
            <person name="Frisvad J.C."/>
            <person name="Nielsen K.F."/>
            <person name="Lyhne E.K."/>
            <person name="Kogle M.E."/>
            <person name="Kuo A."/>
            <person name="Riley R."/>
            <person name="Clum A."/>
            <person name="Nolan M."/>
            <person name="Lipzen A."/>
            <person name="Salamov A."/>
            <person name="Henrissat B."/>
            <person name="Wiebenga A."/>
            <person name="De vries R.P."/>
            <person name="Grigoriev I.V."/>
            <person name="Mortensen U.H."/>
            <person name="Andersen M.R."/>
            <person name="Baker S.E."/>
        </authorList>
    </citation>
    <scope>NUCLEOTIDE SEQUENCE [LARGE SCALE GENOMIC DNA]</scope>
    <source>
        <strain evidence="2 3">CBS 707.79</strain>
    </source>
</reference>
<feature type="compositionally biased region" description="Pro residues" evidence="1">
    <location>
        <begin position="68"/>
        <end position="79"/>
    </location>
</feature>
<gene>
    <name evidence="2" type="ORF">BO71DRAFT_216198</name>
</gene>
<dbReference type="AlphaFoldDB" id="A0A319DCR6"/>
<accession>A0A319DCR6</accession>
<evidence type="ECO:0000256" key="1">
    <source>
        <dbReference type="SAM" id="MobiDB-lite"/>
    </source>
</evidence>
<dbReference type="EMBL" id="KZ825861">
    <property type="protein sequence ID" value="PYH95041.1"/>
    <property type="molecule type" value="Genomic_DNA"/>
</dbReference>
<feature type="region of interest" description="Disordered" evidence="1">
    <location>
        <begin position="64"/>
        <end position="106"/>
    </location>
</feature>
<feature type="region of interest" description="Disordered" evidence="1">
    <location>
        <begin position="1"/>
        <end position="34"/>
    </location>
</feature>
<proteinExistence type="predicted"/>
<dbReference type="VEuPathDB" id="FungiDB:BO71DRAFT_216198"/>
<organism evidence="2 3">
    <name type="scientific">Aspergillus ellipticus CBS 707.79</name>
    <dbReference type="NCBI Taxonomy" id="1448320"/>
    <lineage>
        <taxon>Eukaryota</taxon>
        <taxon>Fungi</taxon>
        <taxon>Dikarya</taxon>
        <taxon>Ascomycota</taxon>
        <taxon>Pezizomycotina</taxon>
        <taxon>Eurotiomycetes</taxon>
        <taxon>Eurotiomycetidae</taxon>
        <taxon>Eurotiales</taxon>
        <taxon>Aspergillaceae</taxon>
        <taxon>Aspergillus</taxon>
        <taxon>Aspergillus subgen. Circumdati</taxon>
    </lineage>
</organism>
<evidence type="ECO:0000313" key="2">
    <source>
        <dbReference type="EMBL" id="PYH95041.1"/>
    </source>
</evidence>
<sequence length="106" mass="11528">MTQDGCPSFLSLKPRHDGSPSRVEEGRKSDSVDTRWASIHSRPMRYVRDLISIAASYTPTCIYNRPPCSGPPSTPPNPSFFPSNLPSLASPDTSPDPWPITNPSGS</sequence>
<feature type="compositionally biased region" description="Low complexity" evidence="1">
    <location>
        <begin position="80"/>
        <end position="91"/>
    </location>
</feature>
<evidence type="ECO:0000313" key="3">
    <source>
        <dbReference type="Proteomes" id="UP000247810"/>
    </source>
</evidence>
<protein>
    <submittedName>
        <fullName evidence="2">Uncharacterized protein</fullName>
    </submittedName>
</protein>
<keyword evidence="3" id="KW-1185">Reference proteome</keyword>
<dbReference type="Proteomes" id="UP000247810">
    <property type="component" value="Unassembled WGS sequence"/>
</dbReference>